<dbReference type="Gene3D" id="3.40.50.720">
    <property type="entry name" value="NAD(P)-binding Rossmann-like Domain"/>
    <property type="match status" value="1"/>
</dbReference>
<dbReference type="AlphaFoldDB" id="A0A0N8GFR8"/>
<evidence type="ECO:0000313" key="4">
    <source>
        <dbReference type="EMBL" id="KPL55081.1"/>
    </source>
</evidence>
<dbReference type="GO" id="GO:0016491">
    <property type="term" value="F:oxidoreductase activity"/>
    <property type="evidence" value="ECO:0007669"/>
    <property type="project" value="UniProtKB-KW"/>
</dbReference>
<dbReference type="PROSITE" id="PS00061">
    <property type="entry name" value="ADH_SHORT"/>
    <property type="match status" value="1"/>
</dbReference>
<dbReference type="PANTHER" id="PTHR44196:SF1">
    <property type="entry name" value="DEHYDROGENASE_REDUCTASE SDR FAMILY MEMBER 7B"/>
    <property type="match status" value="1"/>
</dbReference>
<evidence type="ECO:0000256" key="2">
    <source>
        <dbReference type="ARBA" id="ARBA00023002"/>
    </source>
</evidence>
<dbReference type="STRING" id="665126.ABB55_25005"/>
<proteinExistence type="inferred from homology"/>
<name>A0A0N8GFR8_9HYPH</name>
<keyword evidence="5" id="KW-1185">Reference proteome</keyword>
<dbReference type="PRINTS" id="PR00080">
    <property type="entry name" value="SDRFAMILY"/>
</dbReference>
<evidence type="ECO:0000313" key="5">
    <source>
        <dbReference type="Proteomes" id="UP000048984"/>
    </source>
</evidence>
<comment type="similarity">
    <text evidence="1 3">Belongs to the short-chain dehydrogenases/reductases (SDR) family.</text>
</comment>
<reference evidence="4 5" key="2">
    <citation type="submission" date="2015-10" db="EMBL/GenBank/DDBJ databases">
        <title>Draft Genome Sequence of Prosthecomicrobium hirschii ATCC 27832.</title>
        <authorList>
            <person name="Daniel J."/>
            <person name="Givan S.A."/>
            <person name="Brun Y.V."/>
            <person name="Brown P.J."/>
        </authorList>
    </citation>
    <scope>NUCLEOTIDE SEQUENCE [LARGE SCALE GENOMIC DNA]</scope>
    <source>
        <strain evidence="4 5">16</strain>
    </source>
</reference>
<protein>
    <recommendedName>
        <fullName evidence="6">Short-chain dehydrogenase</fullName>
    </recommendedName>
</protein>
<dbReference type="PANTHER" id="PTHR44196">
    <property type="entry name" value="DEHYDROGENASE/REDUCTASE SDR FAMILY MEMBER 7B"/>
    <property type="match status" value="1"/>
</dbReference>
<sequence>MSASADPRSIVITGASSGIGAALARAYAAPGRVLGLTGRDAARLADTVAAARAAGAEVVEGLFDVRETAALTAWLQAFDEAHPVDLLVSNAGVVTGLQAGRSAEVTESAFRLVDVNLKGAIATVSALVERMRARRRGHIVLVSSLAGLYAHPDLPSYSASKAAVRFYGDALRQWLKGSVEVTVVCPGFVTSPMSSRHIGPKPFEISADKAAGLIRRGIARRKALIAFPWPLVLPIWFANLVPARVADFFMGGFAAEIEPDAETARERAGGTGAP</sequence>
<dbReference type="SUPFAM" id="SSF51735">
    <property type="entry name" value="NAD(P)-binding Rossmann-fold domains"/>
    <property type="match status" value="1"/>
</dbReference>
<dbReference type="Pfam" id="PF00106">
    <property type="entry name" value="adh_short"/>
    <property type="match status" value="1"/>
</dbReference>
<evidence type="ECO:0008006" key="6">
    <source>
        <dbReference type="Google" id="ProtNLM"/>
    </source>
</evidence>
<dbReference type="Proteomes" id="UP000048984">
    <property type="component" value="Unassembled WGS sequence"/>
</dbReference>
<evidence type="ECO:0000256" key="3">
    <source>
        <dbReference type="RuleBase" id="RU000363"/>
    </source>
</evidence>
<dbReference type="EMBL" id="LJYW01000001">
    <property type="protein sequence ID" value="KPL55081.1"/>
    <property type="molecule type" value="Genomic_DNA"/>
</dbReference>
<dbReference type="GO" id="GO:0016020">
    <property type="term" value="C:membrane"/>
    <property type="evidence" value="ECO:0007669"/>
    <property type="project" value="TreeGrafter"/>
</dbReference>
<keyword evidence="2" id="KW-0560">Oxidoreductase</keyword>
<dbReference type="RefSeq" id="WP_054361248.1">
    <property type="nucleotide sequence ID" value="NZ_LJYW01000001.1"/>
</dbReference>
<gene>
    <name evidence="4" type="ORF">ABB55_25005</name>
</gene>
<organism evidence="4 5">
    <name type="scientific">Prosthecodimorpha hirschii</name>
    <dbReference type="NCBI Taxonomy" id="665126"/>
    <lineage>
        <taxon>Bacteria</taxon>
        <taxon>Pseudomonadati</taxon>
        <taxon>Pseudomonadota</taxon>
        <taxon>Alphaproteobacteria</taxon>
        <taxon>Hyphomicrobiales</taxon>
        <taxon>Ancalomicrobiaceae</taxon>
        <taxon>Prosthecodimorpha</taxon>
    </lineage>
</organism>
<dbReference type="PRINTS" id="PR00081">
    <property type="entry name" value="GDHRDH"/>
</dbReference>
<dbReference type="InterPro" id="IPR020904">
    <property type="entry name" value="Sc_DH/Rdtase_CS"/>
</dbReference>
<dbReference type="InterPro" id="IPR036291">
    <property type="entry name" value="NAD(P)-bd_dom_sf"/>
</dbReference>
<dbReference type="InterPro" id="IPR002347">
    <property type="entry name" value="SDR_fam"/>
</dbReference>
<comment type="caution">
    <text evidence="4">The sequence shown here is derived from an EMBL/GenBank/DDBJ whole genome shotgun (WGS) entry which is preliminary data.</text>
</comment>
<reference evidence="4 5" key="1">
    <citation type="submission" date="2015-09" db="EMBL/GenBank/DDBJ databases">
        <authorList>
            <consortium name="Swine Surveillance"/>
        </authorList>
    </citation>
    <scope>NUCLEOTIDE SEQUENCE [LARGE SCALE GENOMIC DNA]</scope>
    <source>
        <strain evidence="4 5">16</strain>
    </source>
</reference>
<evidence type="ECO:0000256" key="1">
    <source>
        <dbReference type="ARBA" id="ARBA00006484"/>
    </source>
</evidence>
<accession>A0A0N8GFR8</accession>